<dbReference type="InterPro" id="IPR041078">
    <property type="entry name" value="Plavaka"/>
</dbReference>
<name>J0WME8_AURST</name>
<dbReference type="EMBL" id="JH688192">
    <property type="protein sequence ID" value="EJD33515.1"/>
    <property type="molecule type" value="Genomic_DNA"/>
</dbReference>
<gene>
    <name evidence="1" type="ORF">AURDEDRAFT_38213</name>
</gene>
<dbReference type="AlphaFoldDB" id="J0WME8"/>
<accession>J0WME8</accession>
<feature type="non-terminal residue" evidence="1">
    <location>
        <position position="165"/>
    </location>
</feature>
<evidence type="ECO:0000313" key="2">
    <source>
        <dbReference type="Proteomes" id="UP000006514"/>
    </source>
</evidence>
<evidence type="ECO:0000313" key="1">
    <source>
        <dbReference type="EMBL" id="EJD33515.1"/>
    </source>
</evidence>
<dbReference type="Proteomes" id="UP000006514">
    <property type="component" value="Unassembled WGS sequence"/>
</dbReference>
<organism evidence="1 2">
    <name type="scientific">Auricularia subglabra (strain TFB-10046 / SS5)</name>
    <name type="common">White-rot fungus</name>
    <name type="synonym">Auricularia delicata (strain TFB10046)</name>
    <dbReference type="NCBI Taxonomy" id="717982"/>
    <lineage>
        <taxon>Eukaryota</taxon>
        <taxon>Fungi</taxon>
        <taxon>Dikarya</taxon>
        <taxon>Basidiomycota</taxon>
        <taxon>Agaricomycotina</taxon>
        <taxon>Agaricomycetes</taxon>
        <taxon>Auriculariales</taxon>
        <taxon>Auriculariaceae</taxon>
        <taxon>Auricularia</taxon>
    </lineage>
</organism>
<proteinExistence type="predicted"/>
<sequence length="165" mass="18789">MNTARLWREYQGSIPEDHTVNPVIIATDATHVTNFSGDGKMHPAYISSGQINKAVRNKPSRNAFMMFALFPVCKFADTEFETITQQKEMPGRLRMRVFHICMRIALETIQPAQYKSVEMIDPEGNVRWTRIFLGMIIADNLDKSLIATLNQNFCIQCMAETNDLG</sequence>
<dbReference type="InParanoid" id="J0WME8"/>
<reference evidence="2" key="1">
    <citation type="journal article" date="2012" name="Science">
        <title>The Paleozoic origin of enzymatic lignin decomposition reconstructed from 31 fungal genomes.</title>
        <authorList>
            <person name="Floudas D."/>
            <person name="Binder M."/>
            <person name="Riley R."/>
            <person name="Barry K."/>
            <person name="Blanchette R.A."/>
            <person name="Henrissat B."/>
            <person name="Martinez A.T."/>
            <person name="Otillar R."/>
            <person name="Spatafora J.W."/>
            <person name="Yadav J.S."/>
            <person name="Aerts A."/>
            <person name="Benoit I."/>
            <person name="Boyd A."/>
            <person name="Carlson A."/>
            <person name="Copeland A."/>
            <person name="Coutinho P.M."/>
            <person name="de Vries R.P."/>
            <person name="Ferreira P."/>
            <person name="Findley K."/>
            <person name="Foster B."/>
            <person name="Gaskell J."/>
            <person name="Glotzer D."/>
            <person name="Gorecki P."/>
            <person name="Heitman J."/>
            <person name="Hesse C."/>
            <person name="Hori C."/>
            <person name="Igarashi K."/>
            <person name="Jurgens J.A."/>
            <person name="Kallen N."/>
            <person name="Kersten P."/>
            <person name="Kohler A."/>
            <person name="Kuees U."/>
            <person name="Kumar T.K.A."/>
            <person name="Kuo A."/>
            <person name="LaButti K."/>
            <person name="Larrondo L.F."/>
            <person name="Lindquist E."/>
            <person name="Ling A."/>
            <person name="Lombard V."/>
            <person name="Lucas S."/>
            <person name="Lundell T."/>
            <person name="Martin R."/>
            <person name="McLaughlin D.J."/>
            <person name="Morgenstern I."/>
            <person name="Morin E."/>
            <person name="Murat C."/>
            <person name="Nagy L.G."/>
            <person name="Nolan M."/>
            <person name="Ohm R.A."/>
            <person name="Patyshakuliyeva A."/>
            <person name="Rokas A."/>
            <person name="Ruiz-Duenas F.J."/>
            <person name="Sabat G."/>
            <person name="Salamov A."/>
            <person name="Samejima M."/>
            <person name="Schmutz J."/>
            <person name="Slot J.C."/>
            <person name="St John F."/>
            <person name="Stenlid J."/>
            <person name="Sun H."/>
            <person name="Sun S."/>
            <person name="Syed K."/>
            <person name="Tsang A."/>
            <person name="Wiebenga A."/>
            <person name="Young D."/>
            <person name="Pisabarro A."/>
            <person name="Eastwood D.C."/>
            <person name="Martin F."/>
            <person name="Cullen D."/>
            <person name="Grigoriev I.V."/>
            <person name="Hibbett D.S."/>
        </authorList>
    </citation>
    <scope>NUCLEOTIDE SEQUENCE [LARGE SCALE GENOMIC DNA]</scope>
    <source>
        <strain evidence="2">TFB10046</strain>
    </source>
</reference>
<dbReference type="Pfam" id="PF18759">
    <property type="entry name" value="Plavaka"/>
    <property type="match status" value="1"/>
</dbReference>
<keyword evidence="2" id="KW-1185">Reference proteome</keyword>
<dbReference type="KEGG" id="adl:AURDEDRAFT_38213"/>
<protein>
    <submittedName>
        <fullName evidence="1">Uncharacterized protein</fullName>
    </submittedName>
</protein>
<dbReference type="OrthoDB" id="2418900at2759"/>